<evidence type="ECO:0000313" key="2">
    <source>
        <dbReference type="EMBL" id="VXC76213.1"/>
    </source>
</evidence>
<feature type="domain" description="HTH cro/C1-type" evidence="1">
    <location>
        <begin position="59"/>
        <end position="93"/>
    </location>
</feature>
<dbReference type="SMART" id="SM00530">
    <property type="entry name" value="HTH_XRE"/>
    <property type="match status" value="2"/>
</dbReference>
<dbReference type="CDD" id="cd00093">
    <property type="entry name" value="HTH_XRE"/>
    <property type="match status" value="1"/>
</dbReference>
<dbReference type="AlphaFoldDB" id="A0A654B7F9"/>
<evidence type="ECO:0000313" key="3">
    <source>
        <dbReference type="Proteomes" id="UP000432350"/>
    </source>
</evidence>
<evidence type="ECO:0000259" key="1">
    <source>
        <dbReference type="PROSITE" id="PS50943"/>
    </source>
</evidence>
<dbReference type="InterPro" id="IPR010982">
    <property type="entry name" value="Lambda_DNA-bd_dom_sf"/>
</dbReference>
<dbReference type="Gene3D" id="1.10.260.40">
    <property type="entry name" value="lambda repressor-like DNA-binding domains"/>
    <property type="match status" value="2"/>
</dbReference>
<dbReference type="PROSITE" id="PS50943">
    <property type="entry name" value="HTH_CROC1"/>
    <property type="match status" value="1"/>
</dbReference>
<gene>
    <name evidence="2" type="ORF">SPHINGO8BC_170018</name>
</gene>
<protein>
    <submittedName>
        <fullName evidence="2">Helix-turn-helix</fullName>
    </submittedName>
</protein>
<proteinExistence type="predicted"/>
<dbReference type="SUPFAM" id="SSF47413">
    <property type="entry name" value="lambda repressor-like DNA-binding domains"/>
    <property type="match status" value="2"/>
</dbReference>
<accession>A0A654B7F9</accession>
<organism evidence="2 3">
    <name type="scientific">Sphingobacterium multivorum</name>
    <dbReference type="NCBI Taxonomy" id="28454"/>
    <lineage>
        <taxon>Bacteria</taxon>
        <taxon>Pseudomonadati</taxon>
        <taxon>Bacteroidota</taxon>
        <taxon>Sphingobacteriia</taxon>
        <taxon>Sphingobacteriales</taxon>
        <taxon>Sphingobacteriaceae</taxon>
        <taxon>Sphingobacterium</taxon>
    </lineage>
</organism>
<name>A0A654B7F9_SPHMU</name>
<sequence>MELKLFQKDLAILFGVSEDCITYWENSRSTPQIQYYPALIRFLGYYPFELDLTAFEGRIKAFRYINGLSQKQFATLMKINPRTAQQWEKGQGNGPKRAQIDQYLVNYNFNINEH</sequence>
<dbReference type="Proteomes" id="UP000432350">
    <property type="component" value="Unassembled WGS sequence"/>
</dbReference>
<dbReference type="InterPro" id="IPR001387">
    <property type="entry name" value="Cro/C1-type_HTH"/>
</dbReference>
<reference evidence="2 3" key="1">
    <citation type="submission" date="2019-10" db="EMBL/GenBank/DDBJ databases">
        <authorList>
            <person name="Karimi E."/>
        </authorList>
    </citation>
    <scope>NUCLEOTIDE SEQUENCE [LARGE SCALE GENOMIC DNA]</scope>
    <source>
        <strain evidence="2">Sphingobacterium sp. 8BC</strain>
    </source>
</reference>
<dbReference type="EMBL" id="CABWMV010000009">
    <property type="protein sequence ID" value="VXC76213.1"/>
    <property type="molecule type" value="Genomic_DNA"/>
</dbReference>
<dbReference type="GO" id="GO:0003677">
    <property type="term" value="F:DNA binding"/>
    <property type="evidence" value="ECO:0007669"/>
    <property type="project" value="InterPro"/>
</dbReference>
<dbReference type="RefSeq" id="WP_159333564.1">
    <property type="nucleotide sequence ID" value="NZ_DAMAVR010000083.1"/>
</dbReference>